<dbReference type="SUPFAM" id="SSF53807">
    <property type="entry name" value="Helical backbone' metal receptor"/>
    <property type="match status" value="1"/>
</dbReference>
<dbReference type="PANTHER" id="PTHR38360">
    <property type="entry name" value="OS03G0120000 PROTEIN"/>
    <property type="match status" value="1"/>
</dbReference>
<name>A0A367IWJ7_RHIST</name>
<accession>A0A367IWJ7</accession>
<organism evidence="1 2">
    <name type="scientific">Rhizopus stolonifer</name>
    <name type="common">Rhizopus nigricans</name>
    <dbReference type="NCBI Taxonomy" id="4846"/>
    <lineage>
        <taxon>Eukaryota</taxon>
        <taxon>Fungi</taxon>
        <taxon>Fungi incertae sedis</taxon>
        <taxon>Mucoromycota</taxon>
        <taxon>Mucoromycotina</taxon>
        <taxon>Mucoromycetes</taxon>
        <taxon>Mucorales</taxon>
        <taxon>Mucorineae</taxon>
        <taxon>Rhizopodaceae</taxon>
        <taxon>Rhizopus</taxon>
    </lineage>
</organism>
<comment type="caution">
    <text evidence="1">The sequence shown here is derived from an EMBL/GenBank/DDBJ whole genome shotgun (WGS) entry which is preliminary data.</text>
</comment>
<dbReference type="Proteomes" id="UP000253551">
    <property type="component" value="Unassembled WGS sequence"/>
</dbReference>
<sequence>QFGANPYAVVDTNTTVSTASAYEPDVLGRASWISYYAAFYNLEGVANNITQTMTDNYNRLKEAAAHYDTKPVVAWTTYDAPSTYNNNTASYILSSASYKVELTQDAGATLFNSTKSTFSSAAELLDAISNVDILIDETYIGSNLTAFLQNYNISDSSKYKFLQKNQVYREDGILTLSGGYDWFEAPVAMADALLEDMINAVNPDAPTKGYQRNWLRNIALGEPIKYVTEANCSWSEEAPRPNLASQFNGNTFTLTSNALSGLNQKHMMGAIAISFSTLVYLF</sequence>
<protein>
    <submittedName>
        <fullName evidence="1">Uncharacterized protein</fullName>
    </submittedName>
</protein>
<gene>
    <name evidence="1" type="ORF">CU098_007772</name>
</gene>
<keyword evidence="2" id="KW-1185">Reference proteome</keyword>
<dbReference type="AlphaFoldDB" id="A0A367IWJ7"/>
<dbReference type="STRING" id="4846.A0A367IWJ7"/>
<evidence type="ECO:0000313" key="2">
    <source>
        <dbReference type="Proteomes" id="UP000253551"/>
    </source>
</evidence>
<feature type="non-terminal residue" evidence="1">
    <location>
        <position position="1"/>
    </location>
</feature>
<dbReference type="PANTHER" id="PTHR38360:SF1">
    <property type="entry name" value="F12P19.7"/>
    <property type="match status" value="1"/>
</dbReference>
<proteinExistence type="predicted"/>
<dbReference type="OrthoDB" id="409848at2759"/>
<evidence type="ECO:0000313" key="1">
    <source>
        <dbReference type="EMBL" id="RCH82054.1"/>
    </source>
</evidence>
<dbReference type="EMBL" id="PJQM01005253">
    <property type="protein sequence ID" value="RCH82054.1"/>
    <property type="molecule type" value="Genomic_DNA"/>
</dbReference>
<reference evidence="1 2" key="1">
    <citation type="journal article" date="2018" name="G3 (Bethesda)">
        <title>Phylogenetic and Phylogenomic Definition of Rhizopus Species.</title>
        <authorList>
            <person name="Gryganskyi A.P."/>
            <person name="Golan J."/>
            <person name="Dolatabadi S."/>
            <person name="Mondo S."/>
            <person name="Robb S."/>
            <person name="Idnurm A."/>
            <person name="Muszewska A."/>
            <person name="Steczkiewicz K."/>
            <person name="Masonjones S."/>
            <person name="Liao H.L."/>
            <person name="Gajdeczka M.T."/>
            <person name="Anike F."/>
            <person name="Vuek A."/>
            <person name="Anishchenko I.M."/>
            <person name="Voigt K."/>
            <person name="de Hoog G.S."/>
            <person name="Smith M.E."/>
            <person name="Heitman J."/>
            <person name="Vilgalys R."/>
            <person name="Stajich J.E."/>
        </authorList>
    </citation>
    <scope>NUCLEOTIDE SEQUENCE [LARGE SCALE GENOMIC DNA]</scope>
    <source>
        <strain evidence="1 2">LSU 92-RS-03</strain>
    </source>
</reference>